<dbReference type="SUPFAM" id="SSF81383">
    <property type="entry name" value="F-box domain"/>
    <property type="match status" value="1"/>
</dbReference>
<comment type="caution">
    <text evidence="2">The sequence shown here is derived from an EMBL/GenBank/DDBJ whole genome shotgun (WGS) entry which is preliminary data.</text>
</comment>
<feature type="domain" description="F-box" evidence="1">
    <location>
        <begin position="38"/>
        <end position="78"/>
    </location>
</feature>
<evidence type="ECO:0000259" key="1">
    <source>
        <dbReference type="PROSITE" id="PS50181"/>
    </source>
</evidence>
<dbReference type="Proteomes" id="UP001457282">
    <property type="component" value="Unassembled WGS sequence"/>
</dbReference>
<keyword evidence="3" id="KW-1185">Reference proteome</keyword>
<name>A0AAW1XG11_RUBAR</name>
<dbReference type="EMBL" id="JBEDUW010000004">
    <property type="protein sequence ID" value="KAK9935452.1"/>
    <property type="molecule type" value="Genomic_DNA"/>
</dbReference>
<dbReference type="PROSITE" id="PS50181">
    <property type="entry name" value="FBOX"/>
    <property type="match status" value="1"/>
</dbReference>
<evidence type="ECO:0000313" key="2">
    <source>
        <dbReference type="EMBL" id="KAK9935452.1"/>
    </source>
</evidence>
<dbReference type="InterPro" id="IPR050648">
    <property type="entry name" value="F-box_LRR-repeat"/>
</dbReference>
<dbReference type="PANTHER" id="PTHR13382:SF16">
    <property type="entry name" value="F-BOX PROTEIN SKIP28"/>
    <property type="match status" value="1"/>
</dbReference>
<accession>A0AAW1XG11</accession>
<dbReference type="Gene3D" id="3.80.10.10">
    <property type="entry name" value="Ribonuclease Inhibitor"/>
    <property type="match status" value="1"/>
</dbReference>
<dbReference type="InterPro" id="IPR032675">
    <property type="entry name" value="LRR_dom_sf"/>
</dbReference>
<proteinExistence type="predicted"/>
<sequence>MEIPQFLGRQEHEAIDSSTQEVPILPSNAIGDTQAGPPHEALFIILTYLPLLELLSMNQVCTSLRDAVNTDVLSWLNIIVEKPLNLRLCDQILMKITSKANGRLRTLALMNCARITDDALQRVIEQNPLINKLYLPACAGLTPEGVIRAVKTLSERGRGLKSIMINGIYNIHKQHLETLESYLHEMNLDRQKEQPGSWPLLYDEYMDSPTFRHDKGHIPIDLEVCPKCDEVRMVFDCPRWSCKRKIERSMTECKGCKFCILRCRECGGCVDSQEIEEAVCADILCSNCWLKLPKCNFCNKPYCRQHTNNGGCASGSAGFICEVCYNKFIVNLHSIVEVGHF</sequence>
<dbReference type="AlphaFoldDB" id="A0AAW1XG11"/>
<reference evidence="2 3" key="1">
    <citation type="journal article" date="2023" name="G3 (Bethesda)">
        <title>A chromosome-length genome assembly and annotation of blackberry (Rubus argutus, cv. 'Hillquist').</title>
        <authorList>
            <person name="Bruna T."/>
            <person name="Aryal R."/>
            <person name="Dudchenko O."/>
            <person name="Sargent D.J."/>
            <person name="Mead D."/>
            <person name="Buti M."/>
            <person name="Cavallini A."/>
            <person name="Hytonen T."/>
            <person name="Andres J."/>
            <person name="Pham M."/>
            <person name="Weisz D."/>
            <person name="Mascagni F."/>
            <person name="Usai G."/>
            <person name="Natali L."/>
            <person name="Bassil N."/>
            <person name="Fernandez G.E."/>
            <person name="Lomsadze A."/>
            <person name="Armour M."/>
            <person name="Olukolu B."/>
            <person name="Poorten T."/>
            <person name="Britton C."/>
            <person name="Davik J."/>
            <person name="Ashrafi H."/>
            <person name="Aiden E.L."/>
            <person name="Borodovsky M."/>
            <person name="Worthington M."/>
        </authorList>
    </citation>
    <scope>NUCLEOTIDE SEQUENCE [LARGE SCALE GENOMIC DNA]</scope>
    <source>
        <strain evidence="2">PI 553951</strain>
    </source>
</reference>
<dbReference type="InterPro" id="IPR001810">
    <property type="entry name" value="F-box_dom"/>
</dbReference>
<dbReference type="InterPro" id="IPR036047">
    <property type="entry name" value="F-box-like_dom_sf"/>
</dbReference>
<dbReference type="Pfam" id="PF12937">
    <property type="entry name" value="F-box-like"/>
    <property type="match status" value="1"/>
</dbReference>
<protein>
    <recommendedName>
        <fullName evidence="1">F-box domain-containing protein</fullName>
    </recommendedName>
</protein>
<evidence type="ECO:0000313" key="3">
    <source>
        <dbReference type="Proteomes" id="UP001457282"/>
    </source>
</evidence>
<gene>
    <name evidence="2" type="ORF">M0R45_022555</name>
</gene>
<organism evidence="2 3">
    <name type="scientific">Rubus argutus</name>
    <name type="common">Southern blackberry</name>
    <dbReference type="NCBI Taxonomy" id="59490"/>
    <lineage>
        <taxon>Eukaryota</taxon>
        <taxon>Viridiplantae</taxon>
        <taxon>Streptophyta</taxon>
        <taxon>Embryophyta</taxon>
        <taxon>Tracheophyta</taxon>
        <taxon>Spermatophyta</taxon>
        <taxon>Magnoliopsida</taxon>
        <taxon>eudicotyledons</taxon>
        <taxon>Gunneridae</taxon>
        <taxon>Pentapetalae</taxon>
        <taxon>rosids</taxon>
        <taxon>fabids</taxon>
        <taxon>Rosales</taxon>
        <taxon>Rosaceae</taxon>
        <taxon>Rosoideae</taxon>
        <taxon>Rosoideae incertae sedis</taxon>
        <taxon>Rubus</taxon>
    </lineage>
</organism>
<dbReference type="GO" id="GO:0005737">
    <property type="term" value="C:cytoplasm"/>
    <property type="evidence" value="ECO:0007669"/>
    <property type="project" value="TreeGrafter"/>
</dbReference>
<dbReference type="SUPFAM" id="SSF52047">
    <property type="entry name" value="RNI-like"/>
    <property type="match status" value="1"/>
</dbReference>
<dbReference type="PANTHER" id="PTHR13382">
    <property type="entry name" value="MITOCHONDRIAL ATP SYNTHASE COUPLING FACTOR B"/>
    <property type="match status" value="1"/>
</dbReference>